<dbReference type="AlphaFoldDB" id="A0A9N9PUW0"/>
<sequence>MVSIQIISLLLWTFGLTTALGDNKRDIIPTGPIYKLIAKGNDGDTRFDDLELTAYHSFAGQADAVFTNKTNFAGGWLNDTTPLFHFGGPNDWQAGLNLYYSTVEMYDAWMKVTVDLNYNGEAETAAIADGKLIYNKSFSVSWVEWLACEWVRLVPQLFYVRYNAQVTIPSNCARIDLIVEYLE</sequence>
<dbReference type="InterPro" id="IPR057229">
    <property type="entry name" value="DUF7907"/>
</dbReference>
<comment type="caution">
    <text evidence="3">The sequence shown here is derived from an EMBL/GenBank/DDBJ whole genome shotgun (WGS) entry which is preliminary data.</text>
</comment>
<feature type="chain" id="PRO_5040118054" description="DUF7907 domain-containing protein" evidence="1">
    <location>
        <begin position="20"/>
        <end position="183"/>
    </location>
</feature>
<dbReference type="OrthoDB" id="3518533at2759"/>
<dbReference type="Proteomes" id="UP000696280">
    <property type="component" value="Unassembled WGS sequence"/>
</dbReference>
<feature type="domain" description="DUF7907" evidence="2">
    <location>
        <begin position="34"/>
        <end position="181"/>
    </location>
</feature>
<feature type="signal peptide" evidence="1">
    <location>
        <begin position="1"/>
        <end position="19"/>
    </location>
</feature>
<evidence type="ECO:0000313" key="4">
    <source>
        <dbReference type="Proteomes" id="UP000696280"/>
    </source>
</evidence>
<accession>A0A9N9PUW0</accession>
<name>A0A9N9PUW0_9HELO</name>
<protein>
    <recommendedName>
        <fullName evidence="2">DUF7907 domain-containing protein</fullName>
    </recommendedName>
</protein>
<proteinExistence type="predicted"/>
<keyword evidence="4" id="KW-1185">Reference proteome</keyword>
<evidence type="ECO:0000313" key="3">
    <source>
        <dbReference type="EMBL" id="CAG8960666.1"/>
    </source>
</evidence>
<dbReference type="Pfam" id="PF25484">
    <property type="entry name" value="DUF7907"/>
    <property type="match status" value="1"/>
</dbReference>
<reference evidence="3" key="1">
    <citation type="submission" date="2021-07" db="EMBL/GenBank/DDBJ databases">
        <authorList>
            <person name="Durling M."/>
        </authorList>
    </citation>
    <scope>NUCLEOTIDE SEQUENCE</scope>
</reference>
<organism evidence="3 4">
    <name type="scientific">Hymenoscyphus fraxineus</name>
    <dbReference type="NCBI Taxonomy" id="746836"/>
    <lineage>
        <taxon>Eukaryota</taxon>
        <taxon>Fungi</taxon>
        <taxon>Dikarya</taxon>
        <taxon>Ascomycota</taxon>
        <taxon>Pezizomycotina</taxon>
        <taxon>Leotiomycetes</taxon>
        <taxon>Helotiales</taxon>
        <taxon>Helotiaceae</taxon>
        <taxon>Hymenoscyphus</taxon>
    </lineage>
</organism>
<dbReference type="EMBL" id="CAJVRL010000102">
    <property type="protein sequence ID" value="CAG8960666.1"/>
    <property type="molecule type" value="Genomic_DNA"/>
</dbReference>
<evidence type="ECO:0000256" key="1">
    <source>
        <dbReference type="SAM" id="SignalP"/>
    </source>
</evidence>
<evidence type="ECO:0000259" key="2">
    <source>
        <dbReference type="Pfam" id="PF25484"/>
    </source>
</evidence>
<gene>
    <name evidence="3" type="ORF">HYFRA_00013434</name>
</gene>
<keyword evidence="1" id="KW-0732">Signal</keyword>